<evidence type="ECO:0000313" key="1">
    <source>
        <dbReference type="EMBL" id="MTV37604.1"/>
    </source>
</evidence>
<keyword evidence="2" id="KW-1185">Reference proteome</keyword>
<reference evidence="1 2" key="1">
    <citation type="submission" date="2019-11" db="EMBL/GenBank/DDBJ databases">
        <title>Type strains purchased from KCTC, JCM and DSMZ.</title>
        <authorList>
            <person name="Lu H."/>
        </authorList>
    </citation>
    <scope>NUCLEOTIDE SEQUENCE [LARGE SCALE GENOMIC DNA]</scope>
    <source>
        <strain evidence="1 2">KCTC 22382</strain>
    </source>
</reference>
<comment type="caution">
    <text evidence="1">The sequence shown here is derived from an EMBL/GenBank/DDBJ whole genome shotgun (WGS) entry which is preliminary data.</text>
</comment>
<sequence length="234" mass="25965">MPNPVLLNNLQHADLRVLTRPGADLGDAIMGVTTFPAEFRDVQACYPIVFRKTTDGLGFEPIALFGFQDGENLFLQGQRWDAPYIPLMHQRQPFLIGISGEELMVNVDLDHPRVSQSEGEAVFKPHGGTTEFLDQTNAMLFAIHQGLQATQGFLAALLEHELVESFALDVQLNDGSQHRLAGFYTINEDRLQALGGEAIARLHQAGYLQPIYLIIASLSNFRSLIDRKNASLHV</sequence>
<dbReference type="EMBL" id="WNKY01000006">
    <property type="protein sequence ID" value="MTV37604.1"/>
    <property type="molecule type" value="Genomic_DNA"/>
</dbReference>
<evidence type="ECO:0000313" key="2">
    <source>
        <dbReference type="Proteomes" id="UP000475582"/>
    </source>
</evidence>
<organism evidence="1 2">
    <name type="scientific">Duganella radicis</name>
    <dbReference type="NCBI Taxonomy" id="551988"/>
    <lineage>
        <taxon>Bacteria</taxon>
        <taxon>Pseudomonadati</taxon>
        <taxon>Pseudomonadota</taxon>
        <taxon>Betaproteobacteria</taxon>
        <taxon>Burkholderiales</taxon>
        <taxon>Oxalobacteraceae</taxon>
        <taxon>Telluria group</taxon>
        <taxon>Duganella</taxon>
    </lineage>
</organism>
<dbReference type="RefSeq" id="WP_155463077.1">
    <property type="nucleotide sequence ID" value="NZ_WNKY01000006.1"/>
</dbReference>
<dbReference type="Proteomes" id="UP000475582">
    <property type="component" value="Unassembled WGS sequence"/>
</dbReference>
<name>A0A6L6PF24_9BURK</name>
<dbReference type="InterPro" id="IPR010836">
    <property type="entry name" value="SapC"/>
</dbReference>
<dbReference type="AlphaFoldDB" id="A0A6L6PF24"/>
<dbReference type="OrthoDB" id="8888710at2"/>
<dbReference type="Pfam" id="PF07277">
    <property type="entry name" value="SapC"/>
    <property type="match status" value="1"/>
</dbReference>
<protein>
    <submittedName>
        <fullName evidence="1">Peptidase</fullName>
    </submittedName>
</protein>
<gene>
    <name evidence="1" type="ORF">GM676_08400</name>
</gene>
<accession>A0A6L6PF24</accession>
<proteinExistence type="predicted"/>